<dbReference type="Pfam" id="PF00459">
    <property type="entry name" value="Inositol_P"/>
    <property type="match status" value="1"/>
</dbReference>
<evidence type="ECO:0000256" key="2">
    <source>
        <dbReference type="ARBA" id="ARBA00005152"/>
    </source>
</evidence>
<keyword evidence="10" id="KW-1185">Reference proteome</keyword>
<dbReference type="PANTHER" id="PTHR20854">
    <property type="entry name" value="INOSITOL MONOPHOSPHATASE"/>
    <property type="match status" value="1"/>
</dbReference>
<dbReference type="PRINTS" id="PR00377">
    <property type="entry name" value="IMPHPHTASES"/>
</dbReference>
<feature type="binding site" evidence="7">
    <location>
        <position position="74"/>
    </location>
    <ligand>
        <name>Mg(2+)</name>
        <dbReference type="ChEBI" id="CHEBI:18420"/>
        <label>1</label>
        <note>catalytic</note>
    </ligand>
</feature>
<protein>
    <recommendedName>
        <fullName evidence="8">Inositol-1-monophosphatase</fullName>
        <ecNumber evidence="8">3.1.3.25</ecNumber>
    </recommendedName>
</protein>
<evidence type="ECO:0000313" key="9">
    <source>
        <dbReference type="Ensembl" id="ENSRBIP00000028112.1"/>
    </source>
</evidence>
<comment type="pathway">
    <text evidence="2 8">Polyol metabolism; myo-inositol biosynthesis; myo-inositol from D-glucose 6-phosphate: step 2/2.</text>
</comment>
<feature type="binding site" evidence="7">
    <location>
        <position position="71"/>
    </location>
    <ligand>
        <name>Mg(2+)</name>
        <dbReference type="ChEBI" id="CHEBI:18420"/>
        <label>1</label>
        <note>catalytic</note>
    </ligand>
</feature>
<name>A0A2K6LX48_RHIBE</name>
<dbReference type="InterPro" id="IPR033942">
    <property type="entry name" value="IMPase"/>
</dbReference>
<keyword evidence="6 7" id="KW-0460">Magnesium</keyword>
<reference evidence="9" key="2">
    <citation type="submission" date="2025-08" db="UniProtKB">
        <authorList>
            <consortium name="Ensembl"/>
        </authorList>
    </citation>
    <scope>IDENTIFICATION</scope>
</reference>
<evidence type="ECO:0000256" key="5">
    <source>
        <dbReference type="ARBA" id="ARBA00022801"/>
    </source>
</evidence>
<keyword evidence="4 7" id="KW-0479">Metal-binding</keyword>
<keyword evidence="5 8" id="KW-0378">Hydrolase</keyword>
<evidence type="ECO:0000256" key="4">
    <source>
        <dbReference type="ARBA" id="ARBA00022723"/>
    </source>
</evidence>
<feature type="binding site" evidence="7">
    <location>
        <position position="73"/>
    </location>
    <ligand>
        <name>Mg(2+)</name>
        <dbReference type="ChEBI" id="CHEBI:18420"/>
        <label>1</label>
        <note>catalytic</note>
    </ligand>
</feature>
<dbReference type="GO" id="GO:0046872">
    <property type="term" value="F:metal ion binding"/>
    <property type="evidence" value="ECO:0007669"/>
    <property type="project" value="UniProtKB-KW"/>
</dbReference>
<dbReference type="UniPathway" id="UPA00823">
    <property type="reaction ID" value="UER00788"/>
</dbReference>
<dbReference type="InterPro" id="IPR000760">
    <property type="entry name" value="Inositol_monophosphatase-like"/>
</dbReference>
<reference evidence="9" key="3">
    <citation type="submission" date="2025-09" db="UniProtKB">
        <authorList>
            <consortium name="Ensembl"/>
        </authorList>
    </citation>
    <scope>IDENTIFICATION</scope>
</reference>
<dbReference type="PANTHER" id="PTHR20854:SF26">
    <property type="entry name" value="INOSITOL MONOPHOSPHATASE 1"/>
    <property type="match status" value="1"/>
</dbReference>
<dbReference type="AlphaFoldDB" id="A0A2K6LX48"/>
<dbReference type="FunFam" id="3.40.190.80:FF:000002">
    <property type="entry name" value="Inositol-1-monophosphatase"/>
    <property type="match status" value="1"/>
</dbReference>
<dbReference type="Ensembl" id="ENSRBIT00000052049.1">
    <property type="protein sequence ID" value="ENSRBIP00000028112.1"/>
    <property type="gene ID" value="ENSRBIG00000037940.1"/>
</dbReference>
<dbReference type="GO" id="GO:0006021">
    <property type="term" value="P:inositol biosynthetic process"/>
    <property type="evidence" value="ECO:0007669"/>
    <property type="project" value="UniProtKB-UniPathway"/>
</dbReference>
<evidence type="ECO:0000313" key="10">
    <source>
        <dbReference type="Proteomes" id="UP000233180"/>
    </source>
</evidence>
<comment type="similarity">
    <text evidence="3 8">Belongs to the inositol monophosphatase superfamily.</text>
</comment>
<dbReference type="Gene3D" id="3.40.190.80">
    <property type="match status" value="1"/>
</dbReference>
<sequence>MADPWQECMDYAVTLVVCDALKNEIRLDSPVDLVTAMDQKVEEMLLSSIKEKYPSHGEKSALTNNPTWIIDPIDGTTNFVHRFPFVAVSIVVYSYAGDKMYTFRKEKGAFCNGQKLHVSQEEDITKPLLVTELGSSRTPETVRIVLSNMEKFFCIPVHGIRSVGTAAVCLVATGGADAYYAMGIHCWALAGGSIIVTEAGGMLMDVTGGSFDLRSLRVIAANNINRKDMVLI</sequence>
<dbReference type="Gene3D" id="3.30.540.10">
    <property type="entry name" value="Fructose-1,6-Bisphosphatase, subunit A, domain 1"/>
    <property type="match status" value="1"/>
</dbReference>
<organism evidence="9 10">
    <name type="scientific">Rhinopithecus bieti</name>
    <name type="common">Black snub-nosed monkey</name>
    <name type="synonym">Pygathrix bieti</name>
    <dbReference type="NCBI Taxonomy" id="61621"/>
    <lineage>
        <taxon>Eukaryota</taxon>
        <taxon>Metazoa</taxon>
        <taxon>Chordata</taxon>
        <taxon>Craniata</taxon>
        <taxon>Vertebrata</taxon>
        <taxon>Euteleostomi</taxon>
        <taxon>Mammalia</taxon>
        <taxon>Eutheria</taxon>
        <taxon>Euarchontoglires</taxon>
        <taxon>Primates</taxon>
        <taxon>Haplorrhini</taxon>
        <taxon>Catarrhini</taxon>
        <taxon>Cercopithecidae</taxon>
        <taxon>Colobinae</taxon>
        <taxon>Rhinopithecus</taxon>
    </lineage>
</organism>
<dbReference type="GO" id="GO:0008934">
    <property type="term" value="F:inositol monophosphate 1-phosphatase activity"/>
    <property type="evidence" value="ECO:0007669"/>
    <property type="project" value="InterPro"/>
</dbReference>
<evidence type="ECO:0000256" key="8">
    <source>
        <dbReference type="RuleBase" id="RU364068"/>
    </source>
</evidence>
<dbReference type="GO" id="GO:0007165">
    <property type="term" value="P:signal transduction"/>
    <property type="evidence" value="ECO:0007669"/>
    <property type="project" value="TreeGrafter"/>
</dbReference>
<comment type="catalytic activity">
    <reaction evidence="8">
        <text>a myo-inositol phosphate + H2O = myo-inositol + phosphate</text>
        <dbReference type="Rhea" id="RHEA:24056"/>
        <dbReference type="ChEBI" id="CHEBI:15377"/>
        <dbReference type="ChEBI" id="CHEBI:17268"/>
        <dbReference type="ChEBI" id="CHEBI:43474"/>
        <dbReference type="ChEBI" id="CHEBI:84139"/>
        <dbReference type="EC" id="3.1.3.25"/>
    </reaction>
</comment>
<dbReference type="CDD" id="cd01639">
    <property type="entry name" value="IMPase"/>
    <property type="match status" value="1"/>
</dbReference>
<dbReference type="GeneTree" id="ENSGT00940000154634"/>
<proteinExistence type="inferred from homology"/>
<dbReference type="Proteomes" id="UP000233180">
    <property type="component" value="Unassembled WGS sequence"/>
</dbReference>
<evidence type="ECO:0000256" key="3">
    <source>
        <dbReference type="ARBA" id="ARBA00009759"/>
    </source>
</evidence>
<evidence type="ECO:0000256" key="1">
    <source>
        <dbReference type="ARBA" id="ARBA00001946"/>
    </source>
</evidence>
<evidence type="ECO:0000256" key="7">
    <source>
        <dbReference type="PIRSR" id="PIRSR600760-2"/>
    </source>
</evidence>
<dbReference type="SUPFAM" id="SSF56655">
    <property type="entry name" value="Carbohydrate phosphatase"/>
    <property type="match status" value="1"/>
</dbReference>
<dbReference type="InterPro" id="IPR020583">
    <property type="entry name" value="Inositol_monoP_metal-BS"/>
</dbReference>
<dbReference type="OMA" id="VACEWGA"/>
<accession>A0A2K6LX48</accession>
<comment type="cofactor">
    <cofactor evidence="1 7 8">
        <name>Mg(2+)</name>
        <dbReference type="ChEBI" id="CHEBI:18420"/>
    </cofactor>
</comment>
<dbReference type="EC" id="3.1.3.25" evidence="8"/>
<evidence type="ECO:0000256" key="6">
    <source>
        <dbReference type="ARBA" id="ARBA00022842"/>
    </source>
</evidence>
<dbReference type="PROSITE" id="PS00629">
    <property type="entry name" value="IMP_1"/>
    <property type="match status" value="1"/>
</dbReference>
<dbReference type="STRING" id="61621.ENSRBIP00000028112"/>
<reference evidence="9 10" key="1">
    <citation type="submission" date="2016-06" db="EMBL/GenBank/DDBJ databases">
        <title>Genome of Rhinopithecus bieti.</title>
        <authorList>
            <person name="Wu"/>
            <person name="C.-I. and Zhang"/>
            <person name="Y."/>
        </authorList>
    </citation>
    <scope>NUCLEOTIDE SEQUENCE</scope>
</reference>